<evidence type="ECO:0000313" key="2">
    <source>
        <dbReference type="Proteomes" id="UP000241566"/>
    </source>
</evidence>
<keyword evidence="2" id="KW-1185">Reference proteome</keyword>
<accession>A0ABX5GF93</accession>
<comment type="caution">
    <text evidence="1">The sequence shown here is derived from an EMBL/GenBank/DDBJ whole genome shotgun (WGS) entry which is preliminary data.</text>
</comment>
<dbReference type="GO" id="GO:0005524">
    <property type="term" value="F:ATP binding"/>
    <property type="evidence" value="ECO:0007669"/>
    <property type="project" value="UniProtKB-KW"/>
</dbReference>
<dbReference type="Proteomes" id="UP000241566">
    <property type="component" value="Unassembled WGS sequence"/>
</dbReference>
<dbReference type="EMBL" id="PYOI01000015">
    <property type="protein sequence ID" value="PSV81660.1"/>
    <property type="molecule type" value="Genomic_DNA"/>
</dbReference>
<protein>
    <submittedName>
        <fullName evidence="1">ATP-binding protein</fullName>
    </submittedName>
</protein>
<proteinExistence type="predicted"/>
<name>A0ABX5GF93_PHOLE</name>
<evidence type="ECO:0000313" key="1">
    <source>
        <dbReference type="EMBL" id="PSV81660.1"/>
    </source>
</evidence>
<keyword evidence="1" id="KW-0067">ATP-binding</keyword>
<dbReference type="RefSeq" id="WP_045063597.1">
    <property type="nucleotide sequence ID" value="NZ_CP131601.1"/>
</dbReference>
<sequence length="481" mass="53993">MAEKINPVDAVLNAINTECFCIDKETKEVLFKEKNKTINYVYGLNSKKAEKYFRKIAKDRKLRLRKSNIDEIVAEISTYDKDDICEDLVSIRSFYSINNDSVIIDLGDGNSVTLKDGNVEYNKDIDGVCFRSLDTMISMAEPNLDCEFKTVFKVLKKYVNCTDKQLGLFVAYMTYILAHPKQCKLAYPLLFIQAEQGSGKSFITNNILRGLLDPNVNSSLRLPKKEKDFAIHCNSTFLLQYDNLSKIRKDTSDLLCIAVTKGNVATRALYTDSGLSSLHLHAPIVINGIHSSVQESDLASRCLWLQLPKLPSAARRAEGELLAEFEQDKPMIFGCLLKLAAILRQAEKNAIVKYQSRMMDFVKWLSAMESVLGQKEGTLQLMYQENVKSLSASGIKDDALVIALEKLIKAECKVKPWSGTPSMLLRHLADYEPSRYLPSGASALTRKLNALEVSLEAAGIYFELGKSTERYVKISGKPLKN</sequence>
<gene>
    <name evidence="1" type="ORF">CTM94_11280</name>
</gene>
<reference evidence="1 2" key="1">
    <citation type="submission" date="2018-01" db="EMBL/GenBank/DDBJ databases">
        <title>Whole genome sequencing of Histamine producing bacteria.</title>
        <authorList>
            <person name="Butler K."/>
        </authorList>
    </citation>
    <scope>NUCLEOTIDE SEQUENCE [LARGE SCALE GENOMIC DNA]</scope>
    <source>
        <strain evidence="1 2">ATCC 25521</strain>
    </source>
</reference>
<keyword evidence="1" id="KW-0547">Nucleotide-binding</keyword>
<organism evidence="1 2">
    <name type="scientific">Photobacterium leiognathi</name>
    <dbReference type="NCBI Taxonomy" id="553611"/>
    <lineage>
        <taxon>Bacteria</taxon>
        <taxon>Pseudomonadati</taxon>
        <taxon>Pseudomonadota</taxon>
        <taxon>Gammaproteobacteria</taxon>
        <taxon>Vibrionales</taxon>
        <taxon>Vibrionaceae</taxon>
        <taxon>Photobacterium</taxon>
    </lineage>
</organism>